<evidence type="ECO:0000256" key="1">
    <source>
        <dbReference type="ARBA" id="ARBA00022490"/>
    </source>
</evidence>
<organism evidence="9 10">
    <name type="scientific">Saccharophagus degradans</name>
    <dbReference type="NCBI Taxonomy" id="86304"/>
    <lineage>
        <taxon>Bacteria</taxon>
        <taxon>Pseudomonadati</taxon>
        <taxon>Pseudomonadota</taxon>
        <taxon>Gammaproteobacteria</taxon>
        <taxon>Cellvibrionales</taxon>
        <taxon>Cellvibrionaceae</taxon>
        <taxon>Saccharophagus</taxon>
    </lineage>
</organism>
<evidence type="ECO:0000313" key="9">
    <source>
        <dbReference type="EMBL" id="MDO6424172.1"/>
    </source>
</evidence>
<dbReference type="PIRSF" id="PIRSF037618">
    <property type="entry name" value="RNA_Mtase_bacteria_prd"/>
    <property type="match status" value="1"/>
</dbReference>
<dbReference type="PANTHER" id="PTHR47313:SF1">
    <property type="entry name" value="RIBOSOMAL RNA LARGE SUBUNIT METHYLTRANSFERASE K_L"/>
    <property type="match status" value="1"/>
</dbReference>
<keyword evidence="7" id="KW-0694">RNA-binding</keyword>
<dbReference type="InterPro" id="IPR054170">
    <property type="entry name" value="RlmL_1st"/>
</dbReference>
<evidence type="ECO:0000259" key="8">
    <source>
        <dbReference type="PROSITE" id="PS51165"/>
    </source>
</evidence>
<dbReference type="InterPro" id="IPR004114">
    <property type="entry name" value="THUMP_dom"/>
</dbReference>
<comment type="caution">
    <text evidence="9">The sequence shown here is derived from an EMBL/GenBank/DDBJ whole genome shotgun (WGS) entry which is preliminary data.</text>
</comment>
<dbReference type="InterPro" id="IPR053943">
    <property type="entry name" value="RlmKL-like_Mtase_CS"/>
</dbReference>
<evidence type="ECO:0000256" key="3">
    <source>
        <dbReference type="ARBA" id="ARBA00022603"/>
    </source>
</evidence>
<comment type="catalytic activity">
    <reaction evidence="6">
        <text>guanosine(2069) in 23S rRNA + S-adenosyl-L-methionine = N(2)-methylguanosine(2069) in 23S rRNA + S-adenosyl-L-homocysteine + H(+)</text>
        <dbReference type="Rhea" id="RHEA:43772"/>
        <dbReference type="Rhea" id="RHEA-COMP:10688"/>
        <dbReference type="Rhea" id="RHEA-COMP:10689"/>
        <dbReference type="ChEBI" id="CHEBI:15378"/>
        <dbReference type="ChEBI" id="CHEBI:57856"/>
        <dbReference type="ChEBI" id="CHEBI:59789"/>
        <dbReference type="ChEBI" id="CHEBI:74269"/>
        <dbReference type="ChEBI" id="CHEBI:74481"/>
        <dbReference type="EC" id="2.1.1.264"/>
    </reaction>
</comment>
<dbReference type="CDD" id="cd11715">
    <property type="entry name" value="THUMP_AdoMetMT"/>
    <property type="match status" value="1"/>
</dbReference>
<evidence type="ECO:0000256" key="2">
    <source>
        <dbReference type="ARBA" id="ARBA00022552"/>
    </source>
</evidence>
<evidence type="ECO:0000313" key="10">
    <source>
        <dbReference type="Proteomes" id="UP001169760"/>
    </source>
</evidence>
<dbReference type="Pfam" id="PF01170">
    <property type="entry name" value="UPF0020"/>
    <property type="match status" value="1"/>
</dbReference>
<dbReference type="AlphaFoldDB" id="A0AAW7X978"/>
<dbReference type="Pfam" id="PF02926">
    <property type="entry name" value="THUMP"/>
    <property type="match status" value="1"/>
</dbReference>
<name>A0AAW7X978_9GAMM</name>
<keyword evidence="3 6" id="KW-0489">Methyltransferase</keyword>
<evidence type="ECO:0000256" key="5">
    <source>
        <dbReference type="ARBA" id="ARBA00022691"/>
    </source>
</evidence>
<reference evidence="9" key="1">
    <citation type="submission" date="2023-07" db="EMBL/GenBank/DDBJ databases">
        <title>Genome content predicts the carbon catabolic preferences of heterotrophic bacteria.</title>
        <authorList>
            <person name="Gralka M."/>
        </authorList>
    </citation>
    <scope>NUCLEOTIDE SEQUENCE</scope>
    <source>
        <strain evidence="9">I3M17_2</strain>
    </source>
</reference>
<dbReference type="PROSITE" id="PS51165">
    <property type="entry name" value="THUMP"/>
    <property type="match status" value="1"/>
</dbReference>
<dbReference type="HAMAP" id="MF_01858">
    <property type="entry name" value="23SrRNA_methyltr_KL"/>
    <property type="match status" value="1"/>
</dbReference>
<feature type="domain" description="THUMP" evidence="8">
    <location>
        <begin position="53"/>
        <end position="164"/>
    </location>
</feature>
<evidence type="ECO:0000256" key="6">
    <source>
        <dbReference type="HAMAP-Rule" id="MF_01858"/>
    </source>
</evidence>
<keyword evidence="5 6" id="KW-0949">S-adenosyl-L-methionine</keyword>
<comment type="subcellular location">
    <subcellularLocation>
        <location evidence="6">Cytoplasm</location>
    </subcellularLocation>
</comment>
<proteinExistence type="inferred from homology"/>
<dbReference type="InterPro" id="IPR000241">
    <property type="entry name" value="RlmKL-like_Mtase"/>
</dbReference>
<dbReference type="GO" id="GO:0003723">
    <property type="term" value="F:RNA binding"/>
    <property type="evidence" value="ECO:0007669"/>
    <property type="project" value="UniProtKB-UniRule"/>
</dbReference>
<dbReference type="Pfam" id="PF22020">
    <property type="entry name" value="RlmL_1st"/>
    <property type="match status" value="1"/>
</dbReference>
<dbReference type="EMBL" id="JAUOPB010000013">
    <property type="protein sequence ID" value="MDO6424172.1"/>
    <property type="molecule type" value="Genomic_DNA"/>
</dbReference>
<dbReference type="Pfam" id="PF10672">
    <property type="entry name" value="Methyltrans_SAM"/>
    <property type="match status" value="1"/>
</dbReference>
<dbReference type="RefSeq" id="WP_216062766.1">
    <property type="nucleotide sequence ID" value="NZ_JAHKPP010000005.1"/>
</dbReference>
<dbReference type="PANTHER" id="PTHR47313">
    <property type="entry name" value="RIBOSOMAL RNA LARGE SUBUNIT METHYLTRANSFERASE K/L"/>
    <property type="match status" value="1"/>
</dbReference>
<keyword evidence="2 6" id="KW-0698">rRNA processing</keyword>
<dbReference type="GO" id="GO:0005737">
    <property type="term" value="C:cytoplasm"/>
    <property type="evidence" value="ECO:0007669"/>
    <property type="project" value="UniProtKB-SubCell"/>
</dbReference>
<dbReference type="EC" id="2.1.1.264" evidence="6"/>
<dbReference type="PROSITE" id="PS01261">
    <property type="entry name" value="UPF0020"/>
    <property type="match status" value="1"/>
</dbReference>
<comment type="catalytic activity">
    <reaction evidence="6">
        <text>guanosine(2445) in 23S rRNA + S-adenosyl-L-methionine = N(2)-methylguanosine(2445) in 23S rRNA + S-adenosyl-L-homocysteine + H(+)</text>
        <dbReference type="Rhea" id="RHEA:42740"/>
        <dbReference type="Rhea" id="RHEA-COMP:10215"/>
        <dbReference type="Rhea" id="RHEA-COMP:10216"/>
        <dbReference type="ChEBI" id="CHEBI:15378"/>
        <dbReference type="ChEBI" id="CHEBI:57856"/>
        <dbReference type="ChEBI" id="CHEBI:59789"/>
        <dbReference type="ChEBI" id="CHEBI:74269"/>
        <dbReference type="ChEBI" id="CHEBI:74481"/>
        <dbReference type="EC" id="2.1.1.173"/>
    </reaction>
</comment>
<dbReference type="InterPro" id="IPR019614">
    <property type="entry name" value="SAM-dep_methyl-trfase"/>
</dbReference>
<dbReference type="CDD" id="cd02440">
    <property type="entry name" value="AdoMet_MTases"/>
    <property type="match status" value="1"/>
</dbReference>
<dbReference type="EC" id="2.1.1.173" evidence="6"/>
<dbReference type="SMART" id="SM00981">
    <property type="entry name" value="THUMP"/>
    <property type="match status" value="1"/>
</dbReference>
<evidence type="ECO:0000256" key="4">
    <source>
        <dbReference type="ARBA" id="ARBA00022679"/>
    </source>
</evidence>
<comment type="similarity">
    <text evidence="6">Belongs to the methyltransferase superfamily. RlmKL family.</text>
</comment>
<keyword evidence="4 6" id="KW-0808">Transferase</keyword>
<dbReference type="Proteomes" id="UP001169760">
    <property type="component" value="Unassembled WGS sequence"/>
</dbReference>
<comment type="function">
    <text evidence="6">Specifically methylates the guanine in position 2445 (m2G2445) and the guanine in position 2069 (m7G2069) of 23S rRNA.</text>
</comment>
<dbReference type="NCBIfam" id="NF008748">
    <property type="entry name" value="PRK11783.1"/>
    <property type="match status" value="1"/>
</dbReference>
<dbReference type="GO" id="GO:0052915">
    <property type="term" value="F:23S rRNA (guanine(2445)-N(2))-methyltransferase activity"/>
    <property type="evidence" value="ECO:0007669"/>
    <property type="project" value="UniProtKB-UniRule"/>
</dbReference>
<protein>
    <recommendedName>
        <fullName evidence="6">Ribosomal RNA large subunit methyltransferase K/L</fullName>
    </recommendedName>
    <domain>
        <recommendedName>
            <fullName evidence="6">23S rRNA m2G2445 methyltransferase</fullName>
            <ecNumber evidence="6">2.1.1.173</ecNumber>
        </recommendedName>
        <alternativeName>
            <fullName evidence="6">rRNA (guanine-N(2)-)-methyltransferase RlmL</fullName>
        </alternativeName>
    </domain>
    <domain>
        <recommendedName>
            <fullName evidence="6">23S rRNA m7G2069 methyltransferase</fullName>
            <ecNumber evidence="6">2.1.1.264</ecNumber>
        </recommendedName>
        <alternativeName>
            <fullName evidence="6">rRNA (guanine-N(7)-)-methyltransferase RlmK</fullName>
        </alternativeName>
    </domain>
</protein>
<dbReference type="InterPro" id="IPR017244">
    <property type="entry name" value="23SrRNA_methyltr_KL"/>
</dbReference>
<keyword evidence="1 6" id="KW-0963">Cytoplasm</keyword>
<accession>A0AAW7X978</accession>
<gene>
    <name evidence="9" type="primary">rlmKL</name>
    <name evidence="6" type="synonym">rlmL</name>
    <name evidence="9" type="ORF">Q4521_16925</name>
</gene>
<sequence>MPTETNQNTTQYDLFVSCSQGWEGLLQTELEQLAVGEVKPGHAGVYVNATLEQMYKICLWTRLATKVLLPLDSGSIETGDDVHTVASKVDWPSLMKPGASLKVDFIGTNDAVRNTQFGAQRVKDAVVDSIRNAGGERPNVEKMQPDVRIHARLHRDELHISIDLSGDSLHRRGYRQKQGGAPLKENLAAALLLRAGWPTIAEQGGALLDPMCGSGTLLIEGALIAYNIAPGLSRDKFGFECWAGHNADTWAQVANDAKAIRDKNLQEKSFDIFGYDSDYYVTKAAEMNCEALGLQNVIHIANKPVEELKQPTHKALVPGLVIVNPPYGERLGEVNELRTTYQILAHQVKQQFEGWTFAVFTSNPELAKETRLRANKKNKFKNGALPAELFVYSVLSADDAKLRKDKLTQAVQTDEDGQVENASGAWVRKNLCDKPLTEAATMVANRIKKNLKRLKKSVKQNDWHGYRVYDADMPEYSAAIDLYNDQVHIQEYAAPKTIDADKAEVRFETLKHGAAVALQAPDNKLFVKTRKRNKGKAQYEKQTDTQGFDAERCIQVQEGNAKLWVNLQDYLDTGLFLDHRPLRMRIHKEATGKRFLNLFCYTATASVHAALGGATESVSVDMSNTYLEWADNNFRLNNVHLARHRLVRADCFDWLNKCREGFDLIMLDPPTFSNSKKMSDVLDIQKDQVRLISRCMDILNPGGTLYFSTNFRQFKLDEQISTRYVVENISAETIDEDFKGNPKIHYCWKIQH</sequence>
<dbReference type="GO" id="GO:0070043">
    <property type="term" value="F:rRNA (guanine-N7-)-methyltransferase activity"/>
    <property type="evidence" value="ECO:0007669"/>
    <property type="project" value="UniProtKB-UniRule"/>
</dbReference>
<evidence type="ECO:0000256" key="7">
    <source>
        <dbReference type="PROSITE-ProRule" id="PRU00529"/>
    </source>
</evidence>